<dbReference type="PANTHER" id="PTHR43581:SF2">
    <property type="entry name" value="EXCINUCLEASE ATPASE SUBUNIT"/>
    <property type="match status" value="1"/>
</dbReference>
<keyword evidence="4" id="KW-1185">Reference proteome</keyword>
<dbReference type="InterPro" id="IPR051396">
    <property type="entry name" value="Bact_Antivir_Def_Nuclease"/>
</dbReference>
<dbReference type="Pfam" id="PF13476">
    <property type="entry name" value="AAA_23"/>
    <property type="match status" value="1"/>
</dbReference>
<dbReference type="GO" id="GO:0016887">
    <property type="term" value="F:ATP hydrolysis activity"/>
    <property type="evidence" value="ECO:0007669"/>
    <property type="project" value="InterPro"/>
</dbReference>
<organism evidence="3 4">
    <name type="scientific">Saccharothrix saharensis</name>
    <dbReference type="NCBI Taxonomy" id="571190"/>
    <lineage>
        <taxon>Bacteria</taxon>
        <taxon>Bacillati</taxon>
        <taxon>Actinomycetota</taxon>
        <taxon>Actinomycetes</taxon>
        <taxon>Pseudonocardiales</taxon>
        <taxon>Pseudonocardiaceae</taxon>
        <taxon>Saccharothrix</taxon>
    </lineage>
</organism>
<dbReference type="Pfam" id="PF13304">
    <property type="entry name" value="AAA_21"/>
    <property type="match status" value="1"/>
</dbReference>
<evidence type="ECO:0000259" key="1">
    <source>
        <dbReference type="Pfam" id="PF13304"/>
    </source>
</evidence>
<dbReference type="GO" id="GO:0006302">
    <property type="term" value="P:double-strand break repair"/>
    <property type="evidence" value="ECO:0007669"/>
    <property type="project" value="InterPro"/>
</dbReference>
<evidence type="ECO:0000313" key="4">
    <source>
        <dbReference type="Proteomes" id="UP000316628"/>
    </source>
</evidence>
<dbReference type="EMBL" id="VFPP01000001">
    <property type="protein sequence ID" value="TQM85566.1"/>
    <property type="molecule type" value="Genomic_DNA"/>
</dbReference>
<accession>A0A543JRT5</accession>
<dbReference type="Gene3D" id="3.40.50.300">
    <property type="entry name" value="P-loop containing nucleotide triphosphate hydrolases"/>
    <property type="match status" value="2"/>
</dbReference>
<protein>
    <submittedName>
        <fullName evidence="3">AAA domain-containing protein</fullName>
    </submittedName>
</protein>
<dbReference type="AlphaFoldDB" id="A0A543JRT5"/>
<gene>
    <name evidence="3" type="ORF">FHX81_8058</name>
</gene>
<sequence length="470" mass="51855">MYVSKVRLRNVRGFHDSRGVDLDLRRPDGSYEGWTVLAGRNGSGKTSLLRGIALALGGPAVARSLVPDFDAWISAGAREATAEVQVVFDARWEAFRIGRPPASPFWSGLRWTAPSPEDVVASTRPSQPALAPYSSVRNAKTAAARGPWQDNPTGWFCAAYGPFRRLVGGSGEAQRLMMTSGPVGRTASLFHEEASLSEGVSWLIEQHLRSLEGRDGAEELKRTALAILADELLPDDYRIEGVDSQGLWVRKDGHSFPLREMSDGYRTVVALVVDLLKQIYEAYGRLDAYRGERPLDADTPVEDEDAESVVRVRAPGVVIIDEVDAHLHVSWQKRIGEWLKRHFPAIQFIVTTHSPYICQAADESGLIRLPGPDEPVPPQTVSRDLWERIVYGSGDDAVLSDLFGLDTAYSRRAVALREELVHLELAVLTGTADDAQGKRYREIKDLLTSSPTARVREVDARMRLHAADGE</sequence>
<feature type="domain" description="Rad50/SbcC-type AAA" evidence="2">
    <location>
        <begin position="5"/>
        <end position="60"/>
    </location>
</feature>
<dbReference type="SUPFAM" id="SSF52540">
    <property type="entry name" value="P-loop containing nucleoside triphosphate hydrolases"/>
    <property type="match status" value="1"/>
</dbReference>
<feature type="domain" description="ATPase AAA-type core" evidence="1">
    <location>
        <begin position="237"/>
        <end position="357"/>
    </location>
</feature>
<comment type="caution">
    <text evidence="3">The sequence shown here is derived from an EMBL/GenBank/DDBJ whole genome shotgun (WGS) entry which is preliminary data.</text>
</comment>
<dbReference type="InterPro" id="IPR003959">
    <property type="entry name" value="ATPase_AAA_core"/>
</dbReference>
<evidence type="ECO:0000313" key="3">
    <source>
        <dbReference type="EMBL" id="TQM85566.1"/>
    </source>
</evidence>
<dbReference type="InterPro" id="IPR027417">
    <property type="entry name" value="P-loop_NTPase"/>
</dbReference>
<dbReference type="GO" id="GO:0005524">
    <property type="term" value="F:ATP binding"/>
    <property type="evidence" value="ECO:0007669"/>
    <property type="project" value="InterPro"/>
</dbReference>
<dbReference type="InterPro" id="IPR038729">
    <property type="entry name" value="Rad50/SbcC_AAA"/>
</dbReference>
<dbReference type="Proteomes" id="UP000316628">
    <property type="component" value="Unassembled WGS sequence"/>
</dbReference>
<evidence type="ECO:0000259" key="2">
    <source>
        <dbReference type="Pfam" id="PF13476"/>
    </source>
</evidence>
<name>A0A543JRT5_9PSEU</name>
<reference evidence="3 4" key="1">
    <citation type="submission" date="2019-06" db="EMBL/GenBank/DDBJ databases">
        <title>Sequencing the genomes of 1000 actinobacteria strains.</title>
        <authorList>
            <person name="Klenk H.-P."/>
        </authorList>
    </citation>
    <scope>NUCLEOTIDE SEQUENCE [LARGE SCALE GENOMIC DNA]</scope>
    <source>
        <strain evidence="3 4">DSM 45456</strain>
    </source>
</reference>
<proteinExistence type="predicted"/>
<dbReference type="PANTHER" id="PTHR43581">
    <property type="entry name" value="ATP/GTP PHOSPHATASE"/>
    <property type="match status" value="1"/>
</dbReference>